<evidence type="ECO:0000313" key="10">
    <source>
        <dbReference type="EMBL" id="CAD9682862.1"/>
    </source>
</evidence>
<feature type="transmembrane region" description="Helical" evidence="8">
    <location>
        <begin position="152"/>
        <end position="172"/>
    </location>
</feature>
<evidence type="ECO:0000256" key="8">
    <source>
        <dbReference type="SAM" id="Phobius"/>
    </source>
</evidence>
<feature type="chain" id="PRO_5030616403" description="Bestrophin homolog" evidence="9">
    <location>
        <begin position="21"/>
        <end position="462"/>
    </location>
</feature>
<feature type="signal peptide" evidence="9">
    <location>
        <begin position="1"/>
        <end position="20"/>
    </location>
</feature>
<keyword evidence="5 8" id="KW-1133">Transmembrane helix</keyword>
<gene>
    <name evidence="10" type="ORF">EANT1437_LOCUS10166</name>
</gene>
<dbReference type="EMBL" id="HBHI01019857">
    <property type="protein sequence ID" value="CAD9682862.1"/>
    <property type="molecule type" value="Transcribed_RNA"/>
</dbReference>
<dbReference type="PANTHER" id="PTHR33281">
    <property type="entry name" value="UPF0187 PROTEIN YNEE"/>
    <property type="match status" value="1"/>
</dbReference>
<evidence type="ECO:0000256" key="3">
    <source>
        <dbReference type="ARBA" id="ARBA00022475"/>
    </source>
</evidence>
<keyword evidence="7 8" id="KW-0472">Membrane</keyword>
<sequence length="462" mass="52518">MMMIRYLALTVATLIGGANGFVLPSSSSNFVINRLQTTELNNDDSTGWDSFKQDEDKSRTVVNVPSGEEQRKLRRTVYTHDDWVKHRSQDRFYFYLTAIFKSGVYKNLTREIGYTAGVAAFVCLYNSIFGGFTDPFGGEHAALFSNTIIHRLVLPISAFTLTSPSLGLLLVFRTNSSYKRWDEARKNWGMNINHTRDLVRMANCFYDNTGVTPEKREDDLNHVALCTWAFVRCMQRHLSPEEEDEAAFCIELREKLPQQQADMIISAAHRPNRALQDLSWAVDGLPMHFVRKNEIQKAVTIFEDDLGSSERILTSPVPIFYSRHLTRYLTIWLFLLPFGLYDSFSGSWNHLGLIPATAVISTMLFGIEEIGTQLEEPFTVLPMQAFCDKIYNWCMEIVSWNPGDNGRPMRPVRPEHKYFTDDMSHGVTPAMSNVVNMQATNGATNAPTSELNFGMTYGSKIN</sequence>
<keyword evidence="4 8" id="KW-0812">Transmembrane</keyword>
<evidence type="ECO:0000256" key="7">
    <source>
        <dbReference type="ARBA" id="ARBA00023136"/>
    </source>
</evidence>
<keyword evidence="9" id="KW-0732">Signal</keyword>
<evidence type="ECO:0000256" key="2">
    <source>
        <dbReference type="ARBA" id="ARBA00022448"/>
    </source>
</evidence>
<evidence type="ECO:0000256" key="1">
    <source>
        <dbReference type="ARBA" id="ARBA00004651"/>
    </source>
</evidence>
<dbReference type="GO" id="GO:0005886">
    <property type="term" value="C:plasma membrane"/>
    <property type="evidence" value="ECO:0007669"/>
    <property type="project" value="UniProtKB-SubCell"/>
</dbReference>
<keyword evidence="3" id="KW-1003">Cell membrane</keyword>
<dbReference type="Pfam" id="PF25539">
    <property type="entry name" value="Bestrophin_2"/>
    <property type="match status" value="1"/>
</dbReference>
<dbReference type="GO" id="GO:0005254">
    <property type="term" value="F:chloride channel activity"/>
    <property type="evidence" value="ECO:0007669"/>
    <property type="project" value="InterPro"/>
</dbReference>
<proteinExistence type="predicted"/>
<reference evidence="10" key="1">
    <citation type="submission" date="2021-01" db="EMBL/GenBank/DDBJ databases">
        <authorList>
            <person name="Corre E."/>
            <person name="Pelletier E."/>
            <person name="Niang G."/>
            <person name="Scheremetjew M."/>
            <person name="Finn R."/>
            <person name="Kale V."/>
            <person name="Holt S."/>
            <person name="Cochrane G."/>
            <person name="Meng A."/>
            <person name="Brown T."/>
            <person name="Cohen L."/>
        </authorList>
    </citation>
    <scope>NUCLEOTIDE SEQUENCE</scope>
    <source>
        <strain evidence="10">CCMP1452</strain>
    </source>
</reference>
<evidence type="ECO:0000256" key="5">
    <source>
        <dbReference type="ARBA" id="ARBA00022989"/>
    </source>
</evidence>
<dbReference type="PANTHER" id="PTHR33281:SF19">
    <property type="entry name" value="VOLTAGE-DEPENDENT ANION CHANNEL-FORMING PROTEIN YNEE"/>
    <property type="match status" value="1"/>
</dbReference>
<evidence type="ECO:0000256" key="9">
    <source>
        <dbReference type="SAM" id="SignalP"/>
    </source>
</evidence>
<evidence type="ECO:0000256" key="4">
    <source>
        <dbReference type="ARBA" id="ARBA00022692"/>
    </source>
</evidence>
<dbReference type="InterPro" id="IPR044669">
    <property type="entry name" value="YneE/VCCN1/2-like"/>
</dbReference>
<evidence type="ECO:0000256" key="6">
    <source>
        <dbReference type="ARBA" id="ARBA00023065"/>
    </source>
</evidence>
<comment type="subcellular location">
    <subcellularLocation>
        <location evidence="1">Cell membrane</location>
        <topology evidence="1">Multi-pass membrane protein</topology>
    </subcellularLocation>
</comment>
<keyword evidence="6" id="KW-0406">Ion transport</keyword>
<organism evidence="10">
    <name type="scientific">Eucampia antarctica</name>
    <dbReference type="NCBI Taxonomy" id="49252"/>
    <lineage>
        <taxon>Eukaryota</taxon>
        <taxon>Sar</taxon>
        <taxon>Stramenopiles</taxon>
        <taxon>Ochrophyta</taxon>
        <taxon>Bacillariophyta</taxon>
        <taxon>Mediophyceae</taxon>
        <taxon>Biddulphiophycidae</taxon>
        <taxon>Hemiaulales</taxon>
        <taxon>Hemiaulaceae</taxon>
        <taxon>Eucampia</taxon>
    </lineage>
</organism>
<name>A0A7S2RWV1_9STRA</name>
<accession>A0A7S2RWV1</accession>
<dbReference type="AlphaFoldDB" id="A0A7S2RWV1"/>
<protein>
    <recommendedName>
        <fullName evidence="11">Bestrophin homolog</fullName>
    </recommendedName>
</protein>
<evidence type="ECO:0008006" key="11">
    <source>
        <dbReference type="Google" id="ProtNLM"/>
    </source>
</evidence>
<keyword evidence="2" id="KW-0813">Transport</keyword>